<feature type="compositionally biased region" description="Polar residues" evidence="1">
    <location>
        <begin position="59"/>
        <end position="87"/>
    </location>
</feature>
<name>A0ABY3CXG4_9PSED</name>
<sequence>MLQHRACQIASDSFVPLKSILGQHVSIEIELAEGSPCYTPMLDSMASSPATPTAPRKPSPTTSTVRCSATPTARASGFATSTTRPCA</sequence>
<dbReference type="Proteomes" id="UP001165882">
    <property type="component" value="Unassembled WGS sequence"/>
</dbReference>
<proteinExistence type="predicted"/>
<evidence type="ECO:0000256" key="1">
    <source>
        <dbReference type="SAM" id="MobiDB-lite"/>
    </source>
</evidence>
<dbReference type="EMBL" id="QWEF01000018">
    <property type="protein sequence ID" value="TRZ57101.1"/>
    <property type="molecule type" value="Genomic_DNA"/>
</dbReference>
<organism evidence="2 3">
    <name type="scientific">Pseudomonas alloputida</name>
    <dbReference type="NCBI Taxonomy" id="1940621"/>
    <lineage>
        <taxon>Bacteria</taxon>
        <taxon>Pseudomonadati</taxon>
        <taxon>Pseudomonadota</taxon>
        <taxon>Gammaproteobacteria</taxon>
        <taxon>Pseudomonadales</taxon>
        <taxon>Pseudomonadaceae</taxon>
        <taxon>Pseudomonas</taxon>
    </lineage>
</organism>
<keyword evidence="3" id="KW-1185">Reference proteome</keyword>
<gene>
    <name evidence="2" type="ORF">DZA28_29960</name>
</gene>
<reference evidence="2 3" key="1">
    <citation type="journal article" date="2019" name="Biocontrol Sci. Technol.">
        <title>Pseudomonas putida strain B2017 produced as technical grade active ingredient controls fungal and bacterial crop diseases.</title>
        <authorList>
            <person name="Oliver C."/>
            <person name="Hernandez I."/>
            <person name="Caminal M."/>
            <person name="Lara J.M."/>
            <person name="Fernandez C."/>
        </authorList>
    </citation>
    <scope>NUCLEOTIDE SEQUENCE [LARGE SCALE GENOMIC DNA]</scope>
    <source>
        <strain evidence="2 3">B2017</strain>
    </source>
</reference>
<evidence type="ECO:0000313" key="3">
    <source>
        <dbReference type="Proteomes" id="UP001165882"/>
    </source>
</evidence>
<protein>
    <submittedName>
        <fullName evidence="2">Uncharacterized protein</fullName>
    </submittedName>
</protein>
<feature type="region of interest" description="Disordered" evidence="1">
    <location>
        <begin position="42"/>
        <end position="87"/>
    </location>
</feature>
<evidence type="ECO:0000313" key="2">
    <source>
        <dbReference type="EMBL" id="TRZ57101.1"/>
    </source>
</evidence>
<comment type="caution">
    <text evidence="2">The sequence shown here is derived from an EMBL/GenBank/DDBJ whole genome shotgun (WGS) entry which is preliminary data.</text>
</comment>
<accession>A0ABY3CXG4</accession>